<dbReference type="Proteomes" id="UP001489719">
    <property type="component" value="Unassembled WGS sequence"/>
</dbReference>
<evidence type="ECO:0000313" key="2">
    <source>
        <dbReference type="Proteomes" id="UP001489719"/>
    </source>
</evidence>
<organism evidence="1 2">
    <name type="scientific">Lipomyces orientalis</name>
    <dbReference type="NCBI Taxonomy" id="1233043"/>
    <lineage>
        <taxon>Eukaryota</taxon>
        <taxon>Fungi</taxon>
        <taxon>Dikarya</taxon>
        <taxon>Ascomycota</taxon>
        <taxon>Saccharomycotina</taxon>
        <taxon>Lipomycetes</taxon>
        <taxon>Lipomycetales</taxon>
        <taxon>Lipomycetaceae</taxon>
        <taxon>Lipomyces</taxon>
    </lineage>
</organism>
<reference evidence="2" key="1">
    <citation type="journal article" date="2024" name="Front. Bioeng. Biotechnol.">
        <title>Genome-scale model development and genomic sequencing of the oleaginous clade Lipomyces.</title>
        <authorList>
            <person name="Czajka J.J."/>
            <person name="Han Y."/>
            <person name="Kim J."/>
            <person name="Mondo S.J."/>
            <person name="Hofstad B.A."/>
            <person name="Robles A."/>
            <person name="Haridas S."/>
            <person name="Riley R."/>
            <person name="LaButti K."/>
            <person name="Pangilinan J."/>
            <person name="Andreopoulos W."/>
            <person name="Lipzen A."/>
            <person name="Yan J."/>
            <person name="Wang M."/>
            <person name="Ng V."/>
            <person name="Grigoriev I.V."/>
            <person name="Spatafora J.W."/>
            <person name="Magnuson J.K."/>
            <person name="Baker S.E."/>
            <person name="Pomraning K.R."/>
        </authorList>
    </citation>
    <scope>NUCLEOTIDE SEQUENCE [LARGE SCALE GENOMIC DNA]</scope>
    <source>
        <strain evidence="2">CBS 10300</strain>
    </source>
</reference>
<gene>
    <name evidence="1" type="ORF">V1517DRAFT_328803</name>
</gene>
<keyword evidence="2" id="KW-1185">Reference proteome</keyword>
<comment type="caution">
    <text evidence="1">The sequence shown here is derived from an EMBL/GenBank/DDBJ whole genome shotgun (WGS) entry which is preliminary data.</text>
</comment>
<proteinExistence type="predicted"/>
<dbReference type="EMBL" id="MU970121">
    <property type="protein sequence ID" value="KAK9320649.1"/>
    <property type="molecule type" value="Genomic_DNA"/>
</dbReference>
<evidence type="ECO:0000313" key="1">
    <source>
        <dbReference type="EMBL" id="KAK9320649.1"/>
    </source>
</evidence>
<sequence length="1151" mass="127368">MGDNTIMPRPRNSIAFGPQEDKENLKRDHNSRKRSKSLNSSDDITLPMLRKRTRAASRIPTAPRGILKSSFSASDDNHTVIGVMQVAVNDESIAQSNPPISRNLSRRVSFAPEATLHTFELDREDTQSSSATSATAGSTPRSERFDSPTLAVSARSPLANLRLYSEPSPTSPHYAGGSLPLKRSSAVVMTPPRGPNSSATSDADDEDEDEVEMEDVTDVFDDVFDISKNLFQQQSQAQQIQSVVGVHSPFFSPLAARARSAASANLADMENVGNNGMNTEAMDITTAIGSIQKPNETVNSDDDADATMDVTRAVGFIEEETGERTMEITRPVGNIQDLPINGEEEEEDHKSIAMDVTQAVGSLQEVLSYHDEDGTEYTSITMDVTKAIGAIQPVHPEEDDTGDSSMAMDVTSAVGTIKIGSVDDEDSGNEECPMELTQVFSSASDSRLVSSSCVPSETRLPASPSATPNLLKSKQSQPEESAASRKSPKLSSTPLSTRSLRRTPSIGSGSGTESPARLSHLQMLQFGASKIVATPISSPRSADVLRRRRGLLESEVTVPVFDGRRLSIGTPESQKLKSEITQTLFSVSTSSLQKRIQSLTPKKAVRTPMKPPVSSARKHAIESMKSEEQEALSKIYSPLKTAAVTSPTRSSTKKPIMFLSDAPVPIMMEVEQPTNTGGKTPLCSHSPVVEPQEEHSYLPISLNEFLRMISIQFLEGLNTKRRNTTFLQPGGAISEPNFRVTVLSRQLHCPMLELFEFSCRELRKNIEEGKELFDRLESSIMDDKPELFRQYVSSSLDSQAAFCAQFKIIKSYARLQSKGVWYKWRSKLLDGVMHTLTKNTASLNDDCMKLKNNEQKLQSAISDIKSRHSTLKSRLEQLRKRKSEVAECNQEELQSARHNLSRIELDIERKMGIKRQLVNENMDLSYSLNARLSDITTRNESITTSEKIIKKHEGLDTVAIIATKDELELICKLFGWTIKNCGQDSLVLCLENELEIEVVVSNRSVCRISTTTSGSSPVNEFFINLLSGDLNDRQLSHLVRDISSIWHQKNHVRREIELMASHYVTEIQSDKSTLTLKPEIFIKEARTKLQLEYRLTADMTAPCPSIHCETKANVVYGKVDETELSKRLRCKLDVCEPGILRQNCDEISLCV</sequence>
<accession>A0ACC3THS5</accession>
<protein>
    <submittedName>
        <fullName evidence="1">Spc7 kinetochore protein-domain-containing protein</fullName>
    </submittedName>
</protein>
<name>A0ACC3THS5_9ASCO</name>